<gene>
    <name evidence="4" type="ORF">K505DRAFT_361896</name>
</gene>
<name>A0A6A6XAG1_9PLEO</name>
<feature type="transmembrane region" description="Helical" evidence="2">
    <location>
        <begin position="243"/>
        <end position="268"/>
    </location>
</feature>
<proteinExistence type="predicted"/>
<dbReference type="InterPro" id="IPR031348">
    <property type="entry name" value="PigL_N"/>
</dbReference>
<reference evidence="4" key="1">
    <citation type="journal article" date="2020" name="Stud. Mycol.">
        <title>101 Dothideomycetes genomes: a test case for predicting lifestyles and emergence of pathogens.</title>
        <authorList>
            <person name="Haridas S."/>
            <person name="Albert R."/>
            <person name="Binder M."/>
            <person name="Bloem J."/>
            <person name="Labutti K."/>
            <person name="Salamov A."/>
            <person name="Andreopoulos B."/>
            <person name="Baker S."/>
            <person name="Barry K."/>
            <person name="Bills G."/>
            <person name="Bluhm B."/>
            <person name="Cannon C."/>
            <person name="Castanera R."/>
            <person name="Culley D."/>
            <person name="Daum C."/>
            <person name="Ezra D."/>
            <person name="Gonzalez J."/>
            <person name="Henrissat B."/>
            <person name="Kuo A."/>
            <person name="Liang C."/>
            <person name="Lipzen A."/>
            <person name="Lutzoni F."/>
            <person name="Magnuson J."/>
            <person name="Mondo S."/>
            <person name="Nolan M."/>
            <person name="Ohm R."/>
            <person name="Pangilinan J."/>
            <person name="Park H.-J."/>
            <person name="Ramirez L."/>
            <person name="Alfaro M."/>
            <person name="Sun H."/>
            <person name="Tritt A."/>
            <person name="Yoshinaga Y."/>
            <person name="Zwiers L.-H."/>
            <person name="Turgeon B."/>
            <person name="Goodwin S."/>
            <person name="Spatafora J."/>
            <person name="Crous P."/>
            <person name="Grigoriev I."/>
        </authorList>
    </citation>
    <scope>NUCLEOTIDE SEQUENCE</scope>
    <source>
        <strain evidence="4">CBS 109.77</strain>
    </source>
</reference>
<feature type="region of interest" description="Disordered" evidence="1">
    <location>
        <begin position="209"/>
        <end position="228"/>
    </location>
</feature>
<evidence type="ECO:0000313" key="4">
    <source>
        <dbReference type="EMBL" id="KAF2793540.1"/>
    </source>
</evidence>
<evidence type="ECO:0000256" key="2">
    <source>
        <dbReference type="SAM" id="Phobius"/>
    </source>
</evidence>
<dbReference type="EMBL" id="MU001923">
    <property type="protein sequence ID" value="KAF2793540.1"/>
    <property type="molecule type" value="Genomic_DNA"/>
</dbReference>
<keyword evidence="2" id="KW-0472">Membrane</keyword>
<keyword evidence="2" id="KW-1133">Transmembrane helix</keyword>
<feature type="transmembrane region" description="Helical" evidence="2">
    <location>
        <begin position="275"/>
        <end position="296"/>
    </location>
</feature>
<evidence type="ECO:0000256" key="1">
    <source>
        <dbReference type="SAM" id="MobiDB-lite"/>
    </source>
</evidence>
<dbReference type="Proteomes" id="UP000799757">
    <property type="component" value="Unassembled WGS sequence"/>
</dbReference>
<feature type="domain" description="Azaphilone pigments biosynthesis cluster protein L N-terminal" evidence="3">
    <location>
        <begin position="1"/>
        <end position="158"/>
    </location>
</feature>
<keyword evidence="2" id="KW-0812">Transmembrane</keyword>
<evidence type="ECO:0000259" key="3">
    <source>
        <dbReference type="Pfam" id="PF17111"/>
    </source>
</evidence>
<keyword evidence="5" id="KW-1185">Reference proteome</keyword>
<evidence type="ECO:0000313" key="5">
    <source>
        <dbReference type="Proteomes" id="UP000799757"/>
    </source>
</evidence>
<organism evidence="4 5">
    <name type="scientific">Melanomma pulvis-pyrius CBS 109.77</name>
    <dbReference type="NCBI Taxonomy" id="1314802"/>
    <lineage>
        <taxon>Eukaryota</taxon>
        <taxon>Fungi</taxon>
        <taxon>Dikarya</taxon>
        <taxon>Ascomycota</taxon>
        <taxon>Pezizomycotina</taxon>
        <taxon>Dothideomycetes</taxon>
        <taxon>Pleosporomycetidae</taxon>
        <taxon>Pleosporales</taxon>
        <taxon>Melanommataceae</taxon>
        <taxon>Melanomma</taxon>
    </lineage>
</organism>
<accession>A0A6A6XAG1</accession>
<dbReference type="OrthoDB" id="524326at2759"/>
<protein>
    <recommendedName>
        <fullName evidence="3">Azaphilone pigments biosynthesis cluster protein L N-terminal domain-containing protein</fullName>
    </recommendedName>
</protein>
<dbReference type="Pfam" id="PF17111">
    <property type="entry name" value="PigL_N"/>
    <property type="match status" value="1"/>
</dbReference>
<dbReference type="AlphaFoldDB" id="A0A6A6XAG1"/>
<sequence>MDPLSISASCVTLILGIAKASISVTAFARDLRDASGDIDAISNEFKSLTTLLKSLASDTADGTPNGPLSLTLQHQILGIVANCHGVILELENCLAKHADSRLGATGSWIVGGGKAEMARLRAGLEAHKSVLEIALEMVAISVARDVKKDTAAIRNDTVGIKNDTAHILQEIARLHDRLPLESSPSSTSNLMLQRYLDDLSSYAGSTYDPASAEDVSFPPKISEPEENAKDYSDKSTVVTVMSFIMYLPSAFLAGFLAILYGVNVPFILHSRVSKVPIYWVLGVMFVLTTIAAWAVFHRAVVKERVKVRRHSGRWIEANGDVV</sequence>